<dbReference type="PROSITE" id="PS01091">
    <property type="entry name" value="TATD_3"/>
    <property type="match status" value="1"/>
</dbReference>
<keyword evidence="6" id="KW-1185">Reference proteome</keyword>
<evidence type="ECO:0000256" key="1">
    <source>
        <dbReference type="ARBA" id="ARBA00009275"/>
    </source>
</evidence>
<sequence>MRTLRSEFPSFDPKQKAWQDSHCHLDFADFDGDRDAMLARAQAAGVDRFLVPGVRQAAWARQFELGSHYASWHLAFGLHPYYTAEHQRADLDELPQWLERGALAVGEIGLDRTVDDFDKQLKFFQAQLSIAESLQLPVILHHRKSLDVMHKLVRESGVRDGIVHAFSGSYEQAQQWLDLGFRLGVGGVVTYPRAQKTRATLARVPAAGLVLETDSPDMPLQGYQGQRNEPARVAEVFQSLCALRR</sequence>
<dbReference type="EMBL" id="PIPI01000008">
    <property type="protein sequence ID" value="RUO18592.1"/>
    <property type="molecule type" value="Genomic_DNA"/>
</dbReference>
<dbReference type="InterPro" id="IPR018228">
    <property type="entry name" value="DNase_TatD-rel_CS"/>
</dbReference>
<organism evidence="5 6">
    <name type="scientific">Aliidiomarina haloalkalitolerans</name>
    <dbReference type="NCBI Taxonomy" id="859059"/>
    <lineage>
        <taxon>Bacteria</taxon>
        <taxon>Pseudomonadati</taxon>
        <taxon>Pseudomonadota</taxon>
        <taxon>Gammaproteobacteria</taxon>
        <taxon>Alteromonadales</taxon>
        <taxon>Idiomarinaceae</taxon>
        <taxon>Aliidiomarina</taxon>
    </lineage>
</organism>
<comment type="caution">
    <text evidence="5">The sequence shown here is derived from an EMBL/GenBank/DDBJ whole genome shotgun (WGS) entry which is preliminary data.</text>
</comment>
<evidence type="ECO:0000256" key="2">
    <source>
        <dbReference type="ARBA" id="ARBA00022723"/>
    </source>
</evidence>
<dbReference type="Gene3D" id="3.20.20.140">
    <property type="entry name" value="Metal-dependent hydrolases"/>
    <property type="match status" value="1"/>
</dbReference>
<dbReference type="OrthoDB" id="9810005at2"/>
<dbReference type="PANTHER" id="PTHR46124">
    <property type="entry name" value="D-AMINOACYL-TRNA DEACYLASE"/>
    <property type="match status" value="1"/>
</dbReference>
<dbReference type="SUPFAM" id="SSF51556">
    <property type="entry name" value="Metallo-dependent hydrolases"/>
    <property type="match status" value="1"/>
</dbReference>
<dbReference type="PIRSF" id="PIRSF005902">
    <property type="entry name" value="DNase_TatD"/>
    <property type="match status" value="1"/>
</dbReference>
<feature type="binding site" evidence="4">
    <location>
        <position position="214"/>
    </location>
    <ligand>
        <name>a divalent metal cation</name>
        <dbReference type="ChEBI" id="CHEBI:60240"/>
        <label>1</label>
    </ligand>
</feature>
<dbReference type="Proteomes" id="UP000288212">
    <property type="component" value="Unassembled WGS sequence"/>
</dbReference>
<keyword evidence="2 4" id="KW-0479">Metal-binding</keyword>
<dbReference type="GO" id="GO:0016788">
    <property type="term" value="F:hydrolase activity, acting on ester bonds"/>
    <property type="evidence" value="ECO:0007669"/>
    <property type="project" value="InterPro"/>
</dbReference>
<feature type="binding site" evidence="4">
    <location>
        <position position="107"/>
    </location>
    <ligand>
        <name>a divalent metal cation</name>
        <dbReference type="ChEBI" id="CHEBI:60240"/>
        <label>1</label>
    </ligand>
</feature>
<evidence type="ECO:0000256" key="3">
    <source>
        <dbReference type="ARBA" id="ARBA00022801"/>
    </source>
</evidence>
<feature type="binding site" evidence="4">
    <location>
        <position position="141"/>
    </location>
    <ligand>
        <name>a divalent metal cation</name>
        <dbReference type="ChEBI" id="CHEBI:60240"/>
        <label>2</label>
    </ligand>
</feature>
<dbReference type="InterPro" id="IPR032466">
    <property type="entry name" value="Metal_Hydrolase"/>
</dbReference>
<comment type="similarity">
    <text evidence="1">Belongs to the metallo-dependent hydrolases superfamily. TatD-type hydrolase family.</text>
</comment>
<dbReference type="AlphaFoldDB" id="A0A432VQQ0"/>
<feature type="binding site" evidence="4">
    <location>
        <position position="22"/>
    </location>
    <ligand>
        <name>a divalent metal cation</name>
        <dbReference type="ChEBI" id="CHEBI:60240"/>
        <label>1</label>
    </ligand>
</feature>
<dbReference type="RefSeq" id="WP_126793730.1">
    <property type="nucleotide sequence ID" value="NZ_PIPI01000008.1"/>
</dbReference>
<dbReference type="PANTHER" id="PTHR46124:SF3">
    <property type="entry name" value="HYDROLASE"/>
    <property type="match status" value="1"/>
</dbReference>
<keyword evidence="3" id="KW-0378">Hydrolase</keyword>
<dbReference type="GO" id="GO:0005829">
    <property type="term" value="C:cytosol"/>
    <property type="evidence" value="ECO:0007669"/>
    <property type="project" value="TreeGrafter"/>
</dbReference>
<gene>
    <name evidence="5" type="ORF">CWE06_10110</name>
</gene>
<accession>A0A432VQQ0</accession>
<dbReference type="FunFam" id="3.20.20.140:FF:000005">
    <property type="entry name" value="TatD family hydrolase"/>
    <property type="match status" value="1"/>
</dbReference>
<feature type="binding site" evidence="4">
    <location>
        <position position="24"/>
    </location>
    <ligand>
        <name>a divalent metal cation</name>
        <dbReference type="ChEBI" id="CHEBI:60240"/>
        <label>1</label>
    </ligand>
</feature>
<dbReference type="CDD" id="cd01310">
    <property type="entry name" value="TatD_DNAse"/>
    <property type="match status" value="1"/>
</dbReference>
<dbReference type="GO" id="GO:0046872">
    <property type="term" value="F:metal ion binding"/>
    <property type="evidence" value="ECO:0007669"/>
    <property type="project" value="UniProtKB-KW"/>
</dbReference>
<evidence type="ECO:0000313" key="6">
    <source>
        <dbReference type="Proteomes" id="UP000288212"/>
    </source>
</evidence>
<evidence type="ECO:0000313" key="5">
    <source>
        <dbReference type="EMBL" id="RUO18592.1"/>
    </source>
</evidence>
<reference evidence="5 6" key="1">
    <citation type="journal article" date="2011" name="Front. Microbiol.">
        <title>Genomic signatures of strain selection and enhancement in Bacillus atrophaeus var. globigii, a historical biowarfare simulant.</title>
        <authorList>
            <person name="Gibbons H.S."/>
            <person name="Broomall S.M."/>
            <person name="McNew L.A."/>
            <person name="Daligault H."/>
            <person name="Chapman C."/>
            <person name="Bruce D."/>
            <person name="Karavis M."/>
            <person name="Krepps M."/>
            <person name="McGregor P.A."/>
            <person name="Hong C."/>
            <person name="Park K.H."/>
            <person name="Akmal A."/>
            <person name="Feldman A."/>
            <person name="Lin J.S."/>
            <person name="Chang W.E."/>
            <person name="Higgs B.W."/>
            <person name="Demirev P."/>
            <person name="Lindquist J."/>
            <person name="Liem A."/>
            <person name="Fochler E."/>
            <person name="Read T.D."/>
            <person name="Tapia R."/>
            <person name="Johnson S."/>
            <person name="Bishop-Lilly K.A."/>
            <person name="Detter C."/>
            <person name="Han C."/>
            <person name="Sozhamannan S."/>
            <person name="Rosenzweig C.N."/>
            <person name="Skowronski E.W."/>
        </authorList>
    </citation>
    <scope>NUCLEOTIDE SEQUENCE [LARGE SCALE GENOMIC DNA]</scope>
    <source>
        <strain evidence="5 6">AK5</strain>
    </source>
</reference>
<feature type="binding site" evidence="4">
    <location>
        <position position="164"/>
    </location>
    <ligand>
        <name>a divalent metal cation</name>
        <dbReference type="ChEBI" id="CHEBI:60240"/>
        <label>2</label>
    </ligand>
</feature>
<name>A0A432VQQ0_9GAMM</name>
<evidence type="ECO:0000256" key="4">
    <source>
        <dbReference type="PIRSR" id="PIRSR005902-1"/>
    </source>
</evidence>
<dbReference type="InterPro" id="IPR001130">
    <property type="entry name" value="TatD-like"/>
</dbReference>
<dbReference type="Pfam" id="PF01026">
    <property type="entry name" value="TatD_DNase"/>
    <property type="match status" value="1"/>
</dbReference>
<proteinExistence type="inferred from homology"/>
<protein>
    <submittedName>
        <fullName evidence="5">TatD family deoxyribonuclease</fullName>
    </submittedName>
</protein>